<evidence type="ECO:0000256" key="3">
    <source>
        <dbReference type="ARBA" id="ARBA00022801"/>
    </source>
</evidence>
<dbReference type="Gene3D" id="3.40.50.1000">
    <property type="entry name" value="HAD superfamily/HAD-like"/>
    <property type="match status" value="2"/>
</dbReference>
<evidence type="ECO:0000256" key="2">
    <source>
        <dbReference type="ARBA" id="ARBA00013081"/>
    </source>
</evidence>
<dbReference type="PANTHER" id="PTHR23081">
    <property type="entry name" value="RNA POLYMERASE II CTD PHOSPHATASE"/>
    <property type="match status" value="1"/>
</dbReference>
<keyword evidence="3" id="KW-0378">Hydrolase</keyword>
<dbReference type="SMART" id="SM00577">
    <property type="entry name" value="CPDc"/>
    <property type="match status" value="1"/>
</dbReference>
<evidence type="ECO:0000256" key="1">
    <source>
        <dbReference type="ARBA" id="ARBA00004123"/>
    </source>
</evidence>
<dbReference type="AlphaFoldDB" id="W1PH75"/>
<feature type="compositionally biased region" description="Polar residues" evidence="7">
    <location>
        <begin position="1"/>
        <end position="13"/>
    </location>
</feature>
<keyword evidence="4" id="KW-0539">Nucleus</keyword>
<dbReference type="HOGENOM" id="CLU_1268438_0_0_1"/>
<evidence type="ECO:0000256" key="5">
    <source>
        <dbReference type="ARBA" id="ARBA00047761"/>
    </source>
</evidence>
<proteinExistence type="predicted"/>
<dbReference type="InterPro" id="IPR023214">
    <property type="entry name" value="HAD_sf"/>
</dbReference>
<comment type="subcellular location">
    <subcellularLocation>
        <location evidence="1">Nucleus</location>
    </subcellularLocation>
</comment>
<feature type="region of interest" description="Disordered" evidence="7">
    <location>
        <begin position="38"/>
        <end position="70"/>
    </location>
</feature>
<evidence type="ECO:0000256" key="7">
    <source>
        <dbReference type="SAM" id="MobiDB-lite"/>
    </source>
</evidence>
<dbReference type="Gramene" id="ERN07318">
    <property type="protein sequence ID" value="ERN07318"/>
    <property type="gene ID" value="AMTR_s00019p00223930"/>
</dbReference>
<feature type="compositionally biased region" description="Polar residues" evidence="7">
    <location>
        <begin position="56"/>
        <end position="70"/>
    </location>
</feature>
<dbReference type="InterPro" id="IPR039189">
    <property type="entry name" value="Fcp1"/>
</dbReference>
<dbReference type="GO" id="GO:0008420">
    <property type="term" value="F:RNA polymerase II CTD heptapeptide repeat phosphatase activity"/>
    <property type="evidence" value="ECO:0007669"/>
    <property type="project" value="InterPro"/>
</dbReference>
<evidence type="ECO:0000256" key="4">
    <source>
        <dbReference type="ARBA" id="ARBA00023242"/>
    </source>
</evidence>
<dbReference type="EC" id="3.1.3.16" evidence="2"/>
<keyword evidence="10" id="KW-1185">Reference proteome</keyword>
<dbReference type="InterPro" id="IPR004274">
    <property type="entry name" value="FCP1_dom"/>
</dbReference>
<dbReference type="eggNOG" id="KOG0323">
    <property type="taxonomic scope" value="Eukaryota"/>
</dbReference>
<dbReference type="EMBL" id="KI393807">
    <property type="protein sequence ID" value="ERN07318.1"/>
    <property type="molecule type" value="Genomic_DNA"/>
</dbReference>
<feature type="region of interest" description="Disordered" evidence="7">
    <location>
        <begin position="1"/>
        <end position="22"/>
    </location>
</feature>
<organism evidence="9 10">
    <name type="scientific">Amborella trichopoda</name>
    <dbReference type="NCBI Taxonomy" id="13333"/>
    <lineage>
        <taxon>Eukaryota</taxon>
        <taxon>Viridiplantae</taxon>
        <taxon>Streptophyta</taxon>
        <taxon>Embryophyta</taxon>
        <taxon>Tracheophyta</taxon>
        <taxon>Spermatophyta</taxon>
        <taxon>Magnoliopsida</taxon>
        <taxon>Amborellales</taxon>
        <taxon>Amborellaceae</taxon>
        <taxon>Amborella</taxon>
    </lineage>
</organism>
<accession>W1PH75</accession>
<dbReference type="Proteomes" id="UP000017836">
    <property type="component" value="Unassembled WGS sequence"/>
</dbReference>
<evidence type="ECO:0000256" key="6">
    <source>
        <dbReference type="ARBA" id="ARBA00048336"/>
    </source>
</evidence>
<dbReference type="SUPFAM" id="SSF56784">
    <property type="entry name" value="HAD-like"/>
    <property type="match status" value="1"/>
</dbReference>
<name>W1PH75_AMBTC</name>
<dbReference type="InterPro" id="IPR036412">
    <property type="entry name" value="HAD-like_sf"/>
</dbReference>
<dbReference type="PANTHER" id="PTHR23081:SF2">
    <property type="entry name" value="RNA POLYMERASE II C-TERMINAL DOMAIN PHOSPHATASE-LIKE 3"/>
    <property type="match status" value="1"/>
</dbReference>
<evidence type="ECO:0000259" key="8">
    <source>
        <dbReference type="SMART" id="SM00577"/>
    </source>
</evidence>
<evidence type="ECO:0000313" key="10">
    <source>
        <dbReference type="Proteomes" id="UP000017836"/>
    </source>
</evidence>
<dbReference type="STRING" id="13333.W1PH75"/>
<protein>
    <recommendedName>
        <fullName evidence="2">protein-serine/threonine phosphatase</fullName>
        <ecNumber evidence="2">3.1.3.16</ecNumber>
    </recommendedName>
</protein>
<gene>
    <name evidence="9" type="ORF">AMTR_s00019p00223930</name>
</gene>
<dbReference type="Pfam" id="PF03031">
    <property type="entry name" value="NIF"/>
    <property type="match status" value="1"/>
</dbReference>
<sequence>MSLSTGATLSMSSMKEDVGKPRMKPRDLRRILHTNLIPTNVSSKRQPKPNGIDPSTIHSSTITPNSRELNMSVNPSSSLPMSTNREGLDDKQSFLRGLVSFELHICTMGNKVCAIEMAKVLDPIGSLFVGLGNKVCAIEMAKVLDPIGSLFVGHVISKGDNGDPYDRDERLPKRKDLDGVLGMEYAVVIIDDSTKVLPHHKHNLIVVEGYTYFPCSKR</sequence>
<comment type="catalytic activity">
    <reaction evidence="5">
        <text>O-phospho-L-seryl-[protein] + H2O = L-seryl-[protein] + phosphate</text>
        <dbReference type="Rhea" id="RHEA:20629"/>
        <dbReference type="Rhea" id="RHEA-COMP:9863"/>
        <dbReference type="Rhea" id="RHEA-COMP:11604"/>
        <dbReference type="ChEBI" id="CHEBI:15377"/>
        <dbReference type="ChEBI" id="CHEBI:29999"/>
        <dbReference type="ChEBI" id="CHEBI:43474"/>
        <dbReference type="ChEBI" id="CHEBI:83421"/>
        <dbReference type="EC" id="3.1.3.16"/>
    </reaction>
</comment>
<feature type="domain" description="FCP1 homology" evidence="8">
    <location>
        <begin position="57"/>
        <end position="217"/>
    </location>
</feature>
<dbReference type="GO" id="GO:0005634">
    <property type="term" value="C:nucleus"/>
    <property type="evidence" value="ECO:0007669"/>
    <property type="project" value="UniProtKB-SubCell"/>
</dbReference>
<evidence type="ECO:0000313" key="9">
    <source>
        <dbReference type="EMBL" id="ERN07318.1"/>
    </source>
</evidence>
<comment type="catalytic activity">
    <reaction evidence="6">
        <text>O-phospho-L-threonyl-[protein] + H2O = L-threonyl-[protein] + phosphate</text>
        <dbReference type="Rhea" id="RHEA:47004"/>
        <dbReference type="Rhea" id="RHEA-COMP:11060"/>
        <dbReference type="Rhea" id="RHEA-COMP:11605"/>
        <dbReference type="ChEBI" id="CHEBI:15377"/>
        <dbReference type="ChEBI" id="CHEBI:30013"/>
        <dbReference type="ChEBI" id="CHEBI:43474"/>
        <dbReference type="ChEBI" id="CHEBI:61977"/>
        <dbReference type="EC" id="3.1.3.16"/>
    </reaction>
</comment>
<reference evidence="10" key="1">
    <citation type="journal article" date="2013" name="Science">
        <title>The Amborella genome and the evolution of flowering plants.</title>
        <authorList>
            <consortium name="Amborella Genome Project"/>
        </authorList>
    </citation>
    <scope>NUCLEOTIDE SEQUENCE [LARGE SCALE GENOMIC DNA]</scope>
</reference>